<dbReference type="EMBL" id="ABZS01000173">
    <property type="protein sequence ID" value="EEP59992.1"/>
    <property type="molecule type" value="Genomic_DNA"/>
</dbReference>
<proteinExistence type="inferred from homology"/>
<dbReference type="InterPro" id="IPR002942">
    <property type="entry name" value="S4_RNA-bd"/>
</dbReference>
<dbReference type="CDD" id="cd00165">
    <property type="entry name" value="S4"/>
    <property type="match status" value="1"/>
</dbReference>
<dbReference type="PANTHER" id="PTHR32319:SF0">
    <property type="entry name" value="BACTERIAL HEMOLYSIN-LIKE PROTEIN"/>
    <property type="match status" value="1"/>
</dbReference>
<reference evidence="5 6" key="1">
    <citation type="submission" date="2009-04" db="EMBL/GenBank/DDBJ databases">
        <authorList>
            <person name="Reysenbach A.-L."/>
            <person name="Heidelberg J.F."/>
            <person name="Nelson W.C."/>
        </authorList>
    </citation>
    <scope>NUCLEOTIDE SEQUENCE [LARGE SCALE GENOMIC DNA]</scope>
    <source>
        <strain evidence="5 6">SS-5</strain>
    </source>
</reference>
<evidence type="ECO:0000313" key="6">
    <source>
        <dbReference type="Proteomes" id="UP000005540"/>
    </source>
</evidence>
<evidence type="ECO:0000256" key="2">
    <source>
        <dbReference type="ARBA" id="ARBA00029460"/>
    </source>
</evidence>
<dbReference type="InterPro" id="IPR002877">
    <property type="entry name" value="RNA_MeTrfase_FtsJ_dom"/>
</dbReference>
<dbReference type="AlphaFoldDB" id="C4FLQ7"/>
<comment type="similarity">
    <text evidence="2">Belongs to the TlyA family.</text>
</comment>
<dbReference type="GO" id="GO:0003723">
    <property type="term" value="F:RNA binding"/>
    <property type="evidence" value="ECO:0007669"/>
    <property type="project" value="UniProtKB-KW"/>
</dbReference>
<dbReference type="GO" id="GO:0032259">
    <property type="term" value="P:methylation"/>
    <property type="evidence" value="ECO:0007669"/>
    <property type="project" value="InterPro"/>
</dbReference>
<dbReference type="GO" id="GO:0008168">
    <property type="term" value="F:methyltransferase activity"/>
    <property type="evidence" value="ECO:0007669"/>
    <property type="project" value="InterPro"/>
</dbReference>
<dbReference type="Gene3D" id="3.40.50.150">
    <property type="entry name" value="Vaccinia Virus protein VP39"/>
    <property type="match status" value="1"/>
</dbReference>
<organism evidence="5 6">
    <name type="scientific">Sulfurihydrogenibium yellowstonense SS-5</name>
    <dbReference type="NCBI Taxonomy" id="432331"/>
    <lineage>
        <taxon>Bacteria</taxon>
        <taxon>Pseudomonadati</taxon>
        <taxon>Aquificota</taxon>
        <taxon>Aquificia</taxon>
        <taxon>Aquificales</taxon>
        <taxon>Hydrogenothermaceae</taxon>
        <taxon>Sulfurihydrogenibium</taxon>
    </lineage>
</organism>
<dbReference type="PROSITE" id="PS50889">
    <property type="entry name" value="S4"/>
    <property type="match status" value="1"/>
</dbReference>
<dbReference type="SUPFAM" id="SSF53335">
    <property type="entry name" value="S-adenosyl-L-methionine-dependent methyltransferases"/>
    <property type="match status" value="1"/>
</dbReference>
<dbReference type="Gene3D" id="3.10.290.10">
    <property type="entry name" value="RNA-binding S4 domain"/>
    <property type="match status" value="1"/>
</dbReference>
<dbReference type="InterPro" id="IPR036986">
    <property type="entry name" value="S4_RNA-bd_sf"/>
</dbReference>
<dbReference type="PIRSF" id="PIRSF005578">
    <property type="entry name" value="TlyA"/>
    <property type="match status" value="1"/>
</dbReference>
<dbReference type="PANTHER" id="PTHR32319">
    <property type="entry name" value="BACTERIAL HEMOLYSIN-LIKE PROTEIN"/>
    <property type="match status" value="1"/>
</dbReference>
<dbReference type="InterPro" id="IPR004538">
    <property type="entry name" value="Hemolysin_A/TlyA"/>
</dbReference>
<evidence type="ECO:0000256" key="1">
    <source>
        <dbReference type="ARBA" id="ARBA00022884"/>
    </source>
</evidence>
<dbReference type="InterPro" id="IPR029063">
    <property type="entry name" value="SAM-dependent_MTases_sf"/>
</dbReference>
<dbReference type="CDD" id="cd02440">
    <property type="entry name" value="AdoMet_MTases"/>
    <property type="match status" value="1"/>
</dbReference>
<keyword evidence="1 3" id="KW-0694">RNA-binding</keyword>
<dbReference type="OrthoDB" id="9784736at2"/>
<protein>
    <submittedName>
        <fullName evidence="5">Hemolysin A</fullName>
    </submittedName>
</protein>
<dbReference type="SUPFAM" id="SSF55174">
    <property type="entry name" value="Alpha-L RNA-binding motif"/>
    <property type="match status" value="1"/>
</dbReference>
<gene>
    <name evidence="5" type="ORF">SULYE_1510</name>
</gene>
<evidence type="ECO:0000313" key="5">
    <source>
        <dbReference type="EMBL" id="EEP59992.1"/>
    </source>
</evidence>
<evidence type="ECO:0000256" key="3">
    <source>
        <dbReference type="PROSITE-ProRule" id="PRU00182"/>
    </source>
</evidence>
<accession>C4FLQ7</accession>
<dbReference type="Pfam" id="PF01479">
    <property type="entry name" value="S4"/>
    <property type="match status" value="1"/>
</dbReference>
<dbReference type="SMART" id="SM00363">
    <property type="entry name" value="S4"/>
    <property type="match status" value="1"/>
</dbReference>
<comment type="caution">
    <text evidence="5">The sequence shown here is derived from an EMBL/GenBank/DDBJ whole genome shotgun (WGS) entry which is preliminary data.</text>
</comment>
<dbReference type="Pfam" id="PF01728">
    <property type="entry name" value="FtsJ"/>
    <property type="match status" value="1"/>
</dbReference>
<keyword evidence="6" id="KW-1185">Reference proteome</keyword>
<dbReference type="NCBIfam" id="TIGR00478">
    <property type="entry name" value="tly"/>
    <property type="match status" value="1"/>
</dbReference>
<dbReference type="RefSeq" id="WP_007547900.1">
    <property type="nucleotide sequence ID" value="NZ_ABZS01000173.1"/>
</dbReference>
<dbReference type="Proteomes" id="UP000005540">
    <property type="component" value="Unassembled WGS sequence"/>
</dbReference>
<sequence>MKAQKERIDKLLVDKGLVESREKAQVLIMSGVVFVNNQKIDKPGTKVPTDANIHIKEKMPYVSRGGFKLEKGLKVFNLDVKDKICLDIGSSTGGFTDCLLQNGAKKVYAVDVGKNQLHEKLRADSRVISIEEFNARYLTENEIPEKIDILVCDVSFISITKILPNIYNLLKEDFKGIILIKPQFELSKKEVKDGVVRDKELHFKAIKSVIESLMQSCYCIKDLDFSPIKGPEGNIEFLALIEKKSEDCKTLSDGHIKNIIDKAHENLR</sequence>
<feature type="domain" description="RNA-binding S4" evidence="4">
    <location>
        <begin position="6"/>
        <end position="70"/>
    </location>
</feature>
<dbReference type="InterPro" id="IPR047048">
    <property type="entry name" value="TlyA"/>
</dbReference>
<name>C4FLQ7_9AQUI</name>
<evidence type="ECO:0000259" key="4">
    <source>
        <dbReference type="SMART" id="SM00363"/>
    </source>
</evidence>